<feature type="transmembrane region" description="Helical" evidence="1">
    <location>
        <begin position="266"/>
        <end position="288"/>
    </location>
</feature>
<dbReference type="InterPro" id="IPR039672">
    <property type="entry name" value="MFS_2"/>
</dbReference>
<evidence type="ECO:0000313" key="3">
    <source>
        <dbReference type="Proteomes" id="UP001253851"/>
    </source>
</evidence>
<evidence type="ECO:0000313" key="2">
    <source>
        <dbReference type="EMBL" id="MDT2981264.1"/>
    </source>
</evidence>
<feature type="transmembrane region" description="Helical" evidence="1">
    <location>
        <begin position="12"/>
        <end position="28"/>
    </location>
</feature>
<feature type="transmembrane region" description="Helical" evidence="1">
    <location>
        <begin position="383"/>
        <end position="403"/>
    </location>
</feature>
<dbReference type="InterPro" id="IPR036259">
    <property type="entry name" value="MFS_trans_sf"/>
</dbReference>
<feature type="transmembrane region" description="Helical" evidence="1">
    <location>
        <begin position="423"/>
        <end position="443"/>
    </location>
</feature>
<dbReference type="Gene3D" id="1.20.1250.20">
    <property type="entry name" value="MFS general substrate transporter like domains"/>
    <property type="match status" value="1"/>
</dbReference>
<feature type="transmembrane region" description="Helical" evidence="1">
    <location>
        <begin position="331"/>
        <end position="350"/>
    </location>
</feature>
<dbReference type="SUPFAM" id="SSF103473">
    <property type="entry name" value="MFS general substrate transporter"/>
    <property type="match status" value="1"/>
</dbReference>
<protein>
    <submittedName>
        <fullName evidence="2">MFS transporter</fullName>
    </submittedName>
</protein>
<feature type="transmembrane region" description="Helical" evidence="1">
    <location>
        <begin position="181"/>
        <end position="199"/>
    </location>
</feature>
<proteinExistence type="predicted"/>
<dbReference type="Pfam" id="PF13347">
    <property type="entry name" value="MFS_2"/>
    <property type="match status" value="1"/>
</dbReference>
<feature type="transmembrane region" description="Helical" evidence="1">
    <location>
        <begin position="140"/>
        <end position="161"/>
    </location>
</feature>
<dbReference type="RefSeq" id="WP_311956777.1">
    <property type="nucleotide sequence ID" value="NZ_JARQDZ010000001.1"/>
</dbReference>
<dbReference type="Proteomes" id="UP001253851">
    <property type="component" value="Unassembled WGS sequence"/>
</dbReference>
<feature type="transmembrane region" description="Helical" evidence="1">
    <location>
        <begin position="99"/>
        <end position="119"/>
    </location>
</feature>
<name>A0ABD5FGL5_ENTCA</name>
<accession>A0ABD5FGL5</accession>
<feature type="transmembrane region" description="Helical" evidence="1">
    <location>
        <begin position="232"/>
        <end position="254"/>
    </location>
</feature>
<dbReference type="PANTHER" id="PTHR11328">
    <property type="entry name" value="MAJOR FACILITATOR SUPERFAMILY DOMAIN-CONTAINING PROTEIN"/>
    <property type="match status" value="1"/>
</dbReference>
<sequence length="467" mass="52069">MFQLIFSQFNTAASMLFFSLAGLMSYLANEGYGITVSVTGIILTATRICDGFIDPILAIFIDRINTRFGKIRIILIIGWCFRSFATFLLFVWGSQHDYGILYFISMYIIYIIGATLSDISGNMIAPVITNDPVQRPYVQVWSTLYSFLIPIAFSLITTLVILPKYGNYYSAQMLRETTLLAIPISFVLTIICILSIAAIDRPENFAGFSVSEEKRLVGFADMLRLFRRNRPFLMYLVSSVMTKLSQHIATQAILTTMFFGILIGDLQLGIILNSLSMIPALGFGFVGAKYSSKFGNKATMITWTKLNMLVSFVTILFLTSIDMKMIPSNKLYMLLFFLLLFFANGTKMCVTIANGAMRSDIIDYELVSSGKFIPAMITSTYNFIDQIISSLGTSIAAFSAAFIGYKTVVPQPTDTATIGIKAIALFLLFGFPILTGGIGLLAMKHYSLTFDKMADIQKEIFTKRQEQ</sequence>
<gene>
    <name evidence="2" type="ORF">P7I34_01225</name>
</gene>
<evidence type="ECO:0000256" key="1">
    <source>
        <dbReference type="SAM" id="Phobius"/>
    </source>
</evidence>
<reference evidence="2 3" key="1">
    <citation type="submission" date="2023-03" db="EMBL/GenBank/DDBJ databases">
        <authorList>
            <person name="Shen W."/>
            <person name="Cai J."/>
        </authorList>
    </citation>
    <scope>NUCLEOTIDE SEQUENCE [LARGE SCALE GENOMIC DNA]</scope>
    <source>
        <strain evidence="2 3">B516</strain>
    </source>
</reference>
<dbReference type="EMBL" id="JARQDZ010000001">
    <property type="protein sequence ID" value="MDT2981264.1"/>
    <property type="molecule type" value="Genomic_DNA"/>
</dbReference>
<feature type="transmembrane region" description="Helical" evidence="1">
    <location>
        <begin position="73"/>
        <end position="93"/>
    </location>
</feature>
<keyword evidence="1" id="KW-0812">Transmembrane</keyword>
<dbReference type="PANTHER" id="PTHR11328:SF24">
    <property type="entry name" value="MAJOR FACILITATOR SUPERFAMILY (MFS) PROFILE DOMAIN-CONTAINING PROTEIN"/>
    <property type="match status" value="1"/>
</dbReference>
<organism evidence="2 3">
    <name type="scientific">Enterococcus casseliflavus</name>
    <name type="common">Enterococcus flavescens</name>
    <dbReference type="NCBI Taxonomy" id="37734"/>
    <lineage>
        <taxon>Bacteria</taxon>
        <taxon>Bacillati</taxon>
        <taxon>Bacillota</taxon>
        <taxon>Bacilli</taxon>
        <taxon>Lactobacillales</taxon>
        <taxon>Enterococcaceae</taxon>
        <taxon>Enterococcus</taxon>
    </lineage>
</organism>
<comment type="caution">
    <text evidence="2">The sequence shown here is derived from an EMBL/GenBank/DDBJ whole genome shotgun (WGS) entry which is preliminary data.</text>
</comment>
<dbReference type="AlphaFoldDB" id="A0ABD5FGL5"/>
<feature type="transmembrane region" description="Helical" evidence="1">
    <location>
        <begin position="300"/>
        <end position="319"/>
    </location>
</feature>
<keyword evidence="1" id="KW-1133">Transmembrane helix</keyword>
<keyword evidence="1" id="KW-0472">Membrane</keyword>